<protein>
    <submittedName>
        <fullName evidence="2">Transporter family-2 protein</fullName>
    </submittedName>
</protein>
<dbReference type="GO" id="GO:0005886">
    <property type="term" value="C:plasma membrane"/>
    <property type="evidence" value="ECO:0007669"/>
    <property type="project" value="TreeGrafter"/>
</dbReference>
<dbReference type="PANTHER" id="PTHR34821:SF2">
    <property type="entry name" value="INNER MEMBRANE PROTEIN YDCZ"/>
    <property type="match status" value="1"/>
</dbReference>
<keyword evidence="1" id="KW-0472">Membrane</keyword>
<dbReference type="PANTHER" id="PTHR34821">
    <property type="entry name" value="INNER MEMBRANE PROTEIN YDCZ"/>
    <property type="match status" value="1"/>
</dbReference>
<dbReference type="AlphaFoldDB" id="A0A1H3U353"/>
<dbReference type="STRING" id="1244108.SAMN05444004_12245"/>
<dbReference type="EMBL" id="FNPX01000022">
    <property type="protein sequence ID" value="SDZ56782.1"/>
    <property type="molecule type" value="Genomic_DNA"/>
</dbReference>
<dbReference type="Proteomes" id="UP000198914">
    <property type="component" value="Unassembled WGS sequence"/>
</dbReference>
<keyword evidence="3" id="KW-1185">Reference proteome</keyword>
<feature type="transmembrane region" description="Helical" evidence="1">
    <location>
        <begin position="12"/>
        <end position="35"/>
    </location>
</feature>
<dbReference type="RefSeq" id="WP_244504734.1">
    <property type="nucleotide sequence ID" value="NZ_FNPX01000022.1"/>
</dbReference>
<feature type="transmembrane region" description="Helical" evidence="1">
    <location>
        <begin position="47"/>
        <end position="70"/>
    </location>
</feature>
<evidence type="ECO:0000313" key="3">
    <source>
        <dbReference type="Proteomes" id="UP000198914"/>
    </source>
</evidence>
<evidence type="ECO:0000313" key="2">
    <source>
        <dbReference type="EMBL" id="SDZ56782.1"/>
    </source>
</evidence>
<evidence type="ECO:0000256" key="1">
    <source>
        <dbReference type="SAM" id="Phobius"/>
    </source>
</evidence>
<dbReference type="InterPro" id="IPR006750">
    <property type="entry name" value="YdcZ"/>
</dbReference>
<organism evidence="2 3">
    <name type="scientific">Jannaschia faecimaris</name>
    <dbReference type="NCBI Taxonomy" id="1244108"/>
    <lineage>
        <taxon>Bacteria</taxon>
        <taxon>Pseudomonadati</taxon>
        <taxon>Pseudomonadota</taxon>
        <taxon>Alphaproteobacteria</taxon>
        <taxon>Rhodobacterales</taxon>
        <taxon>Roseobacteraceae</taxon>
        <taxon>Jannaschia</taxon>
    </lineage>
</organism>
<gene>
    <name evidence="2" type="ORF">SAMN05444004_12245</name>
</gene>
<keyword evidence="1" id="KW-0812">Transmembrane</keyword>
<dbReference type="Pfam" id="PF04657">
    <property type="entry name" value="DMT_YdcZ"/>
    <property type="match status" value="1"/>
</dbReference>
<proteinExistence type="predicted"/>
<sequence length="127" mass="12932">MNARPGANISGLAATARVLFTVALACAGGATLMKGPRAQARLSGQPLHLFGAGVLTAFYVLSVTWIAPVFGVGNAVFFVLMGQLGSAALIDQFGLFGARQLALSPVRFGGLALMAAGLAMTQLGPRE</sequence>
<feature type="transmembrane region" description="Helical" evidence="1">
    <location>
        <begin position="76"/>
        <end position="96"/>
    </location>
</feature>
<reference evidence="3" key="1">
    <citation type="submission" date="2016-10" db="EMBL/GenBank/DDBJ databases">
        <authorList>
            <person name="Varghese N."/>
            <person name="Submissions S."/>
        </authorList>
    </citation>
    <scope>NUCLEOTIDE SEQUENCE [LARGE SCALE GENOMIC DNA]</scope>
    <source>
        <strain evidence="3">DSM 100420</strain>
    </source>
</reference>
<name>A0A1H3U353_9RHOB</name>
<accession>A0A1H3U353</accession>
<keyword evidence="1" id="KW-1133">Transmembrane helix</keyword>